<proteinExistence type="predicted"/>
<evidence type="ECO:0000313" key="1">
    <source>
        <dbReference type="EMBL" id="OQR70032.1"/>
    </source>
</evidence>
<dbReference type="Proteomes" id="UP000192247">
    <property type="component" value="Unassembled WGS sequence"/>
</dbReference>
<accession>A0A1V9X9P8</accession>
<evidence type="ECO:0000313" key="2">
    <source>
        <dbReference type="Proteomes" id="UP000192247"/>
    </source>
</evidence>
<comment type="caution">
    <text evidence="1">The sequence shown here is derived from an EMBL/GenBank/DDBJ whole genome shotgun (WGS) entry which is preliminary data.</text>
</comment>
<dbReference type="InParanoid" id="A0A1V9X9P8"/>
<reference evidence="1 2" key="1">
    <citation type="journal article" date="2017" name="Gigascience">
        <title>Draft genome of the honey bee ectoparasitic mite, Tropilaelaps mercedesae, is shaped by the parasitic life history.</title>
        <authorList>
            <person name="Dong X."/>
            <person name="Armstrong S.D."/>
            <person name="Xia D."/>
            <person name="Makepeace B.L."/>
            <person name="Darby A.C."/>
            <person name="Kadowaki T."/>
        </authorList>
    </citation>
    <scope>NUCLEOTIDE SEQUENCE [LARGE SCALE GENOMIC DNA]</scope>
    <source>
        <strain evidence="1">Wuxi-XJTLU</strain>
    </source>
</reference>
<name>A0A1V9X9P8_9ACAR</name>
<organism evidence="1 2">
    <name type="scientific">Tropilaelaps mercedesae</name>
    <dbReference type="NCBI Taxonomy" id="418985"/>
    <lineage>
        <taxon>Eukaryota</taxon>
        <taxon>Metazoa</taxon>
        <taxon>Ecdysozoa</taxon>
        <taxon>Arthropoda</taxon>
        <taxon>Chelicerata</taxon>
        <taxon>Arachnida</taxon>
        <taxon>Acari</taxon>
        <taxon>Parasitiformes</taxon>
        <taxon>Mesostigmata</taxon>
        <taxon>Gamasina</taxon>
        <taxon>Dermanyssoidea</taxon>
        <taxon>Laelapidae</taxon>
        <taxon>Tropilaelaps</taxon>
    </lineage>
</organism>
<protein>
    <submittedName>
        <fullName evidence="1">Uncharacterized protein</fullName>
    </submittedName>
</protein>
<keyword evidence="2" id="KW-1185">Reference proteome</keyword>
<sequence>MGSSLNPATSDGFASSWRIGSFTVQEEVRLLSS</sequence>
<gene>
    <name evidence="1" type="ORF">BIW11_04238</name>
</gene>
<dbReference type="AlphaFoldDB" id="A0A1V9X9P8"/>
<dbReference type="EMBL" id="MNPL01018697">
    <property type="protein sequence ID" value="OQR70032.1"/>
    <property type="molecule type" value="Genomic_DNA"/>
</dbReference>